<organism evidence="2">
    <name type="scientific">Aedes albopictus</name>
    <name type="common">Asian tiger mosquito</name>
    <name type="synonym">Stegomyia albopicta</name>
    <dbReference type="NCBI Taxonomy" id="7160"/>
    <lineage>
        <taxon>Eukaryota</taxon>
        <taxon>Metazoa</taxon>
        <taxon>Ecdysozoa</taxon>
        <taxon>Arthropoda</taxon>
        <taxon>Hexapoda</taxon>
        <taxon>Insecta</taxon>
        <taxon>Pterygota</taxon>
        <taxon>Neoptera</taxon>
        <taxon>Endopterygota</taxon>
        <taxon>Diptera</taxon>
        <taxon>Nematocera</taxon>
        <taxon>Culicoidea</taxon>
        <taxon>Culicidae</taxon>
        <taxon>Culicinae</taxon>
        <taxon>Aedini</taxon>
        <taxon>Aedes</taxon>
        <taxon>Stegomyia</taxon>
    </lineage>
</organism>
<evidence type="ECO:0000313" key="2">
    <source>
        <dbReference type="EMBL" id="JAC08355.1"/>
    </source>
</evidence>
<dbReference type="VEuPathDB" id="VectorBase:AALFPA_062410"/>
<feature type="transmembrane region" description="Helical" evidence="1">
    <location>
        <begin position="118"/>
        <end position="135"/>
    </location>
</feature>
<name>A0A023EHJ3_AEDAL</name>
<accession>A0A023EHJ3</accession>
<evidence type="ECO:0000256" key="1">
    <source>
        <dbReference type="SAM" id="Phobius"/>
    </source>
</evidence>
<dbReference type="VEuPathDB" id="VectorBase:AALC636_004613"/>
<dbReference type="AlphaFoldDB" id="A0A023EHJ3"/>
<proteinExistence type="evidence at transcript level"/>
<keyword evidence="1" id="KW-0812">Transmembrane</keyword>
<protein>
    <submittedName>
        <fullName evidence="2">Putative cpij009672 conserved protein</fullName>
    </submittedName>
</protein>
<reference evidence="2" key="1">
    <citation type="journal article" date="2014" name="PLoS Negl. Trop. Dis.">
        <title>Identification and characterization of seminal fluid proteins in the Asian tiger mosquito, Aedes albopictus.</title>
        <authorList>
            <person name="Boes K.E."/>
            <person name="Ribeiro J.M."/>
            <person name="Wong A."/>
            <person name="Harrington L.C."/>
            <person name="Wolfner M.F."/>
            <person name="Sirot L.K."/>
        </authorList>
    </citation>
    <scope>NUCLEOTIDE SEQUENCE</scope>
    <source>
        <tissue evidence="2">Reproductive organs</tissue>
    </source>
</reference>
<dbReference type="VEuPathDB" id="VectorBase:AALF005015"/>
<keyword evidence="1" id="KW-0472">Membrane</keyword>
<sequence length="162" mass="19425">MEKQKSVIQKRRLISPRKRVVYQVRTVNRRRQLCRKVLFRRRLDRRKGVPRDELNSILTPRHCRLRTHGFHLCVILGELQNTNKPSKCPTRPTSDEVPYTFSAQIAQFPIQHYFKNQWIWRYYFIAFGVSIPLFYKISKLANSPGNVAKWAESKRKEHAEHH</sequence>
<dbReference type="EMBL" id="GAPW01005243">
    <property type="protein sequence ID" value="JAC08355.1"/>
    <property type="molecule type" value="mRNA"/>
</dbReference>
<keyword evidence="1" id="KW-1133">Transmembrane helix</keyword>